<feature type="region of interest" description="Disordered" evidence="1">
    <location>
        <begin position="110"/>
        <end position="133"/>
    </location>
</feature>
<evidence type="ECO:0000313" key="3">
    <source>
        <dbReference type="Proteomes" id="UP000734823"/>
    </source>
</evidence>
<evidence type="ECO:0000313" key="2">
    <source>
        <dbReference type="EMBL" id="MBC6446164.1"/>
    </source>
</evidence>
<dbReference type="Proteomes" id="UP000734823">
    <property type="component" value="Unassembled WGS sequence"/>
</dbReference>
<keyword evidence="3" id="KW-1185">Reference proteome</keyword>
<dbReference type="EMBL" id="JABVED010000001">
    <property type="protein sequence ID" value="MBC6446164.1"/>
    <property type="molecule type" value="Genomic_DNA"/>
</dbReference>
<organism evidence="2 3">
    <name type="scientific">Actinokineospora xionganensis</name>
    <dbReference type="NCBI Taxonomy" id="2684470"/>
    <lineage>
        <taxon>Bacteria</taxon>
        <taxon>Bacillati</taxon>
        <taxon>Actinomycetota</taxon>
        <taxon>Actinomycetes</taxon>
        <taxon>Pseudonocardiales</taxon>
        <taxon>Pseudonocardiaceae</taxon>
        <taxon>Actinokineospora</taxon>
    </lineage>
</organism>
<name>A0ABR7L140_9PSEU</name>
<feature type="compositionally biased region" description="Basic residues" evidence="1">
    <location>
        <begin position="123"/>
        <end position="133"/>
    </location>
</feature>
<proteinExistence type="predicted"/>
<accession>A0ABR7L140</accession>
<dbReference type="RefSeq" id="WP_187218198.1">
    <property type="nucleotide sequence ID" value="NZ_JABVED010000001.1"/>
</dbReference>
<gene>
    <name evidence="2" type="ORF">GPZ80_03120</name>
</gene>
<reference evidence="2 3" key="1">
    <citation type="submission" date="2020-06" db="EMBL/GenBank/DDBJ databases">
        <title>Actinokineospora xiongansis sp. nov., isolated from soil of Baiyangdian.</title>
        <authorList>
            <person name="Zhang X."/>
        </authorList>
    </citation>
    <scope>NUCLEOTIDE SEQUENCE [LARGE SCALE GENOMIC DNA]</scope>
    <source>
        <strain evidence="2 3">HBU206404</strain>
    </source>
</reference>
<protein>
    <submittedName>
        <fullName evidence="2">Uncharacterized protein</fullName>
    </submittedName>
</protein>
<sequence length="133" mass="13971">MPYVDALCTLLERLIRERQAEPDHTTDVLGEVVPQLRTVLVQASHHDAHDARADADPDGALDPGAALAVVSAASAAQEHLAAIERAAAAIARDSGITLRGLADAAGITERAAADRYKKPASSGHRRPRPSTRG</sequence>
<evidence type="ECO:0000256" key="1">
    <source>
        <dbReference type="SAM" id="MobiDB-lite"/>
    </source>
</evidence>
<comment type="caution">
    <text evidence="2">The sequence shown here is derived from an EMBL/GenBank/DDBJ whole genome shotgun (WGS) entry which is preliminary data.</text>
</comment>